<sequence length="75" mass="8139">MAMMSKFVWSLMIAAVFMLLVVSGSARRLDGEKWTGEAASGDLHSMQFVKHLFLQQLGAGASGRSYDKNGPPSHP</sequence>
<protein>
    <submittedName>
        <fullName evidence="2 3">Uncharacterized protein</fullName>
    </submittedName>
</protein>
<reference evidence="2" key="2">
    <citation type="submission" date="2015-07" db="EMBL/GenBank/DDBJ databases">
        <authorList>
            <person name="Noorani M."/>
        </authorList>
    </citation>
    <scope>NUCLEOTIDE SEQUENCE</scope>
    <source>
        <strain evidence="2">Yugu1</strain>
    </source>
</reference>
<keyword evidence="4" id="KW-1185">Reference proteome</keyword>
<dbReference type="OrthoDB" id="684886at2759"/>
<dbReference type="PANTHER" id="PTHR35547:SF8">
    <property type="match status" value="1"/>
</dbReference>
<evidence type="ECO:0000256" key="1">
    <source>
        <dbReference type="SAM" id="SignalP"/>
    </source>
</evidence>
<proteinExistence type="predicted"/>
<dbReference type="Gramene" id="KQL31429">
    <property type="protein sequence ID" value="KQL31429"/>
    <property type="gene ID" value="SETIT_020072mg"/>
</dbReference>
<evidence type="ECO:0000313" key="3">
    <source>
        <dbReference type="EnsemblPlants" id="KQL31429"/>
    </source>
</evidence>
<evidence type="ECO:0000313" key="2">
    <source>
        <dbReference type="EMBL" id="RCV08278.1"/>
    </source>
</evidence>
<dbReference type="PANTHER" id="PTHR35547">
    <property type="entry name" value="OS06G0249350 PROTEIN-RELATED"/>
    <property type="match status" value="1"/>
</dbReference>
<dbReference type="Proteomes" id="UP000004995">
    <property type="component" value="Unassembled WGS sequence"/>
</dbReference>
<feature type="chain" id="PRO_5010127277" evidence="1">
    <location>
        <begin position="27"/>
        <end position="75"/>
    </location>
</feature>
<dbReference type="EMBL" id="CM003528">
    <property type="protein sequence ID" value="RCV08278.1"/>
    <property type="molecule type" value="Genomic_DNA"/>
</dbReference>
<name>K3Z0K6_SETIT</name>
<keyword evidence="1" id="KW-0732">Signal</keyword>
<accession>K3Z0K6</accession>
<reference evidence="3" key="3">
    <citation type="submission" date="2018-08" db="UniProtKB">
        <authorList>
            <consortium name="EnsemblPlants"/>
        </authorList>
    </citation>
    <scope>IDENTIFICATION</scope>
    <source>
        <strain evidence="3">Yugu1</strain>
    </source>
</reference>
<organism evidence="2">
    <name type="scientific">Setaria italica</name>
    <name type="common">Foxtail millet</name>
    <name type="synonym">Panicum italicum</name>
    <dbReference type="NCBI Taxonomy" id="4555"/>
    <lineage>
        <taxon>Eukaryota</taxon>
        <taxon>Viridiplantae</taxon>
        <taxon>Streptophyta</taxon>
        <taxon>Embryophyta</taxon>
        <taxon>Tracheophyta</taxon>
        <taxon>Spermatophyta</taxon>
        <taxon>Magnoliopsida</taxon>
        <taxon>Liliopsida</taxon>
        <taxon>Poales</taxon>
        <taxon>Poaceae</taxon>
        <taxon>PACMAD clade</taxon>
        <taxon>Panicoideae</taxon>
        <taxon>Panicodae</taxon>
        <taxon>Paniceae</taxon>
        <taxon>Cenchrinae</taxon>
        <taxon>Setaria</taxon>
    </lineage>
</organism>
<dbReference type="OMA" id="MAMMSKF"/>
<gene>
    <name evidence="2" type="ORF">SETIT_1G313100v2</name>
</gene>
<dbReference type="AlphaFoldDB" id="K3Z0K6"/>
<reference evidence="2 4" key="1">
    <citation type="journal article" date="2012" name="Nat. Biotechnol.">
        <title>Reference genome sequence of the model plant Setaria.</title>
        <authorList>
            <person name="Bennetzen J.L."/>
            <person name="Schmutz J."/>
            <person name="Wang H."/>
            <person name="Percifield R."/>
            <person name="Hawkins J."/>
            <person name="Pontaroli A.C."/>
            <person name="Estep M."/>
            <person name="Feng L."/>
            <person name="Vaughn J.N."/>
            <person name="Grimwood J."/>
            <person name="Jenkins J."/>
            <person name="Barry K."/>
            <person name="Lindquist E."/>
            <person name="Hellsten U."/>
            <person name="Deshpande S."/>
            <person name="Wang X."/>
            <person name="Wu X."/>
            <person name="Mitros T."/>
            <person name="Triplett J."/>
            <person name="Yang X."/>
            <person name="Ye C.Y."/>
            <person name="Mauro-Herrera M."/>
            <person name="Wang L."/>
            <person name="Li P."/>
            <person name="Sharma M."/>
            <person name="Sharma R."/>
            <person name="Ronald P.C."/>
            <person name="Panaud O."/>
            <person name="Kellogg E.A."/>
            <person name="Brutnell T.P."/>
            <person name="Doust A.N."/>
            <person name="Tuskan G.A."/>
            <person name="Rokhsar D."/>
            <person name="Devos K.M."/>
        </authorList>
    </citation>
    <scope>NUCLEOTIDE SEQUENCE [LARGE SCALE GENOMIC DNA]</scope>
    <source>
        <strain evidence="4">cv. Yugu1</strain>
        <strain evidence="2">Yugu1</strain>
    </source>
</reference>
<dbReference type="EnsemblPlants" id="KQL31429">
    <property type="protein sequence ID" value="KQL31429"/>
    <property type="gene ID" value="SETIT_020072mg"/>
</dbReference>
<feature type="signal peptide" evidence="1">
    <location>
        <begin position="1"/>
        <end position="26"/>
    </location>
</feature>
<evidence type="ECO:0000313" key="4">
    <source>
        <dbReference type="Proteomes" id="UP000004995"/>
    </source>
</evidence>
<dbReference type="EMBL" id="AGNK02000541">
    <property type="status" value="NOT_ANNOTATED_CDS"/>
    <property type="molecule type" value="Genomic_DNA"/>
</dbReference>
<dbReference type="HOGENOM" id="CLU_187148_1_1_1"/>